<organism evidence="2 3">
    <name type="scientific">Herbiconiux daphne</name>
    <dbReference type="NCBI Taxonomy" id="2970914"/>
    <lineage>
        <taxon>Bacteria</taxon>
        <taxon>Bacillati</taxon>
        <taxon>Actinomycetota</taxon>
        <taxon>Actinomycetes</taxon>
        <taxon>Micrococcales</taxon>
        <taxon>Microbacteriaceae</taxon>
        <taxon>Herbiconiux</taxon>
    </lineage>
</organism>
<protein>
    <submittedName>
        <fullName evidence="2">DUF1801 domain-containing protein</fullName>
    </submittedName>
</protein>
<dbReference type="Pfam" id="PF08818">
    <property type="entry name" value="DUF1801"/>
    <property type="match status" value="1"/>
</dbReference>
<comment type="caution">
    <text evidence="2">The sequence shown here is derived from an EMBL/GenBank/DDBJ whole genome shotgun (WGS) entry which is preliminary data.</text>
</comment>
<dbReference type="Proteomes" id="UP001165586">
    <property type="component" value="Unassembled WGS sequence"/>
</dbReference>
<dbReference type="SUPFAM" id="SSF159888">
    <property type="entry name" value="YdhG-like"/>
    <property type="match status" value="1"/>
</dbReference>
<dbReference type="EMBL" id="JANLCJ010000005">
    <property type="protein sequence ID" value="MCS5734998.1"/>
    <property type="molecule type" value="Genomic_DNA"/>
</dbReference>
<keyword evidence="3" id="KW-1185">Reference proteome</keyword>
<sequence length="151" mass="15662">MTSAGSPWAGAASASVDAHLDALAHPRRAEIEALRAIILAAGAGADAGADTDTGAEPVARITESVKWNSPSYATARGDFATMNLRPTAVRVVLHTGAKADPGHPDVAIDDPSGLLSWLGHNRALVSFSTLADIDAGRDDFIAVLRQWIAQL</sequence>
<gene>
    <name evidence="2" type="ORF">N1032_14730</name>
</gene>
<accession>A0ABT2H4Z5</accession>
<reference evidence="2" key="1">
    <citation type="submission" date="2022-08" db="EMBL/GenBank/DDBJ databases">
        <authorList>
            <person name="Deng Y."/>
            <person name="Han X.-F."/>
            <person name="Zhang Y.-Q."/>
        </authorList>
    </citation>
    <scope>NUCLEOTIDE SEQUENCE</scope>
    <source>
        <strain evidence="2">CPCC 203386</strain>
    </source>
</reference>
<evidence type="ECO:0000313" key="2">
    <source>
        <dbReference type="EMBL" id="MCS5734998.1"/>
    </source>
</evidence>
<evidence type="ECO:0000259" key="1">
    <source>
        <dbReference type="Pfam" id="PF08818"/>
    </source>
</evidence>
<evidence type="ECO:0000313" key="3">
    <source>
        <dbReference type="Proteomes" id="UP001165586"/>
    </source>
</evidence>
<dbReference type="RefSeq" id="WP_259539907.1">
    <property type="nucleotide sequence ID" value="NZ_JANLCJ010000005.1"/>
</dbReference>
<name>A0ABT2H4Z5_9MICO</name>
<feature type="domain" description="YdhG-like" evidence="1">
    <location>
        <begin position="27"/>
        <end position="148"/>
    </location>
</feature>
<proteinExistence type="predicted"/>
<dbReference type="InterPro" id="IPR014922">
    <property type="entry name" value="YdhG-like"/>
</dbReference>